<feature type="domain" description="Kinesin motor" evidence="4">
    <location>
        <begin position="206"/>
        <end position="539"/>
    </location>
</feature>
<dbReference type="Proteomes" id="UP000829685">
    <property type="component" value="Unassembled WGS sequence"/>
</dbReference>
<dbReference type="GO" id="GO:0003777">
    <property type="term" value="F:microtubule motor activity"/>
    <property type="evidence" value="ECO:0007669"/>
    <property type="project" value="InterPro"/>
</dbReference>
<dbReference type="GO" id="GO:0015630">
    <property type="term" value="C:microtubule cytoskeleton"/>
    <property type="evidence" value="ECO:0007669"/>
    <property type="project" value="TreeGrafter"/>
</dbReference>
<keyword evidence="1" id="KW-0067">ATP-binding</keyword>
<dbReference type="InterPro" id="IPR027640">
    <property type="entry name" value="Kinesin-like_fam"/>
</dbReference>
<dbReference type="PANTHER" id="PTHR47972:SF28">
    <property type="entry name" value="KINESIN-LIKE PROTEIN KLP-3"/>
    <property type="match status" value="1"/>
</dbReference>
<evidence type="ECO:0000313" key="6">
    <source>
        <dbReference type="Proteomes" id="UP000829685"/>
    </source>
</evidence>
<name>A0A9P9WF28_9PEZI</name>
<evidence type="ECO:0000256" key="3">
    <source>
        <dbReference type="SAM" id="MobiDB-lite"/>
    </source>
</evidence>
<feature type="binding site" evidence="1">
    <location>
        <begin position="301"/>
        <end position="308"/>
    </location>
    <ligand>
        <name>ATP</name>
        <dbReference type="ChEBI" id="CHEBI:30616"/>
    </ligand>
</feature>
<dbReference type="PROSITE" id="PS50067">
    <property type="entry name" value="KINESIN_MOTOR_2"/>
    <property type="match status" value="1"/>
</dbReference>
<evidence type="ECO:0000256" key="1">
    <source>
        <dbReference type="PROSITE-ProRule" id="PRU00283"/>
    </source>
</evidence>
<comment type="caution">
    <text evidence="5">The sequence shown here is derived from an EMBL/GenBank/DDBJ whole genome shotgun (WGS) entry which is preliminary data.</text>
</comment>
<keyword evidence="2" id="KW-0175">Coiled coil</keyword>
<dbReference type="GO" id="GO:0007018">
    <property type="term" value="P:microtubule-based movement"/>
    <property type="evidence" value="ECO:0007669"/>
    <property type="project" value="InterPro"/>
</dbReference>
<reference evidence="5" key="1">
    <citation type="submission" date="2021-03" db="EMBL/GenBank/DDBJ databases">
        <title>Revisited historic fungal species revealed as producer of novel bioactive compounds through whole genome sequencing and comparative genomics.</title>
        <authorList>
            <person name="Vignolle G.A."/>
            <person name="Hochenegger N."/>
            <person name="Mach R.L."/>
            <person name="Mach-Aigner A.R."/>
            <person name="Javad Rahimi M."/>
            <person name="Salim K.A."/>
            <person name="Chan C.M."/>
            <person name="Lim L.B.L."/>
            <person name="Cai F."/>
            <person name="Druzhinina I.S."/>
            <person name="U'Ren J.M."/>
            <person name="Derntl C."/>
        </authorList>
    </citation>
    <scope>NUCLEOTIDE SEQUENCE</scope>
    <source>
        <strain evidence="5">TUCIM 5799</strain>
    </source>
</reference>
<comment type="similarity">
    <text evidence="1">Belongs to the TRAFAC class myosin-kinesin ATPase superfamily. Kinesin family.</text>
</comment>
<accession>A0A9P9WF28</accession>
<feature type="coiled-coil region" evidence="2">
    <location>
        <begin position="136"/>
        <end position="163"/>
    </location>
</feature>
<dbReference type="SMART" id="SM00129">
    <property type="entry name" value="KISc"/>
    <property type="match status" value="1"/>
</dbReference>
<dbReference type="Pfam" id="PF00225">
    <property type="entry name" value="Kinesin"/>
    <property type="match status" value="1"/>
</dbReference>
<feature type="compositionally biased region" description="Polar residues" evidence="3">
    <location>
        <begin position="110"/>
        <end position="127"/>
    </location>
</feature>
<dbReference type="EMBL" id="JAFIMR010000032">
    <property type="protein sequence ID" value="KAI1860102.1"/>
    <property type="molecule type" value="Genomic_DNA"/>
</dbReference>
<dbReference type="Gene3D" id="3.40.850.10">
    <property type="entry name" value="Kinesin motor domain"/>
    <property type="match status" value="1"/>
</dbReference>
<evidence type="ECO:0000259" key="4">
    <source>
        <dbReference type="PROSITE" id="PS50067"/>
    </source>
</evidence>
<dbReference type="GO" id="GO:0005524">
    <property type="term" value="F:ATP binding"/>
    <property type="evidence" value="ECO:0007669"/>
    <property type="project" value="UniProtKB-UniRule"/>
</dbReference>
<dbReference type="InterPro" id="IPR001752">
    <property type="entry name" value="Kinesin_motor_dom"/>
</dbReference>
<protein>
    <recommendedName>
        <fullName evidence="4">Kinesin motor domain-containing protein</fullName>
    </recommendedName>
</protein>
<organism evidence="5 6">
    <name type="scientific">Neoarthrinium moseri</name>
    <dbReference type="NCBI Taxonomy" id="1658444"/>
    <lineage>
        <taxon>Eukaryota</taxon>
        <taxon>Fungi</taxon>
        <taxon>Dikarya</taxon>
        <taxon>Ascomycota</taxon>
        <taxon>Pezizomycotina</taxon>
        <taxon>Sordariomycetes</taxon>
        <taxon>Xylariomycetidae</taxon>
        <taxon>Amphisphaeriales</taxon>
        <taxon>Apiosporaceae</taxon>
        <taxon>Neoarthrinium</taxon>
    </lineage>
</organism>
<keyword evidence="6" id="KW-1185">Reference proteome</keyword>
<dbReference type="InterPro" id="IPR036961">
    <property type="entry name" value="Kinesin_motor_dom_sf"/>
</dbReference>
<evidence type="ECO:0000313" key="5">
    <source>
        <dbReference type="EMBL" id="KAI1860102.1"/>
    </source>
</evidence>
<keyword evidence="1" id="KW-0547">Nucleotide-binding</keyword>
<gene>
    <name evidence="5" type="ORF">JX265_010026</name>
</gene>
<feature type="compositionally biased region" description="Polar residues" evidence="3">
    <location>
        <begin position="596"/>
        <end position="621"/>
    </location>
</feature>
<sequence>MDPLVFSNMENTSNNRMAWIESQLSSLQQSVSTISDRPCKDAREVDEKVEHIRDTTKKLAESIHALIFDEKTALFNGIEEVKHASIDMKSTIKNLHRDLNSFQNRLKSQAGSSTASLSGNQFASPTQSDRRDNRLREILETQRQKFEAQIQAINVERKAAEAHWQAEFEASTSAREQIESMLSQQVEDEQERCRRLFEYIQILKGNIRVMCRIRPSLKDVSADDLVDFGPPERGQLSNNWAKMLLPVPRQRVTGEVVTDTKQFDFERVFGPDDSNESVYGEIRDLVQNSLMGGKVAIFCYGQSGSGKTFTMSHRESADELSPLDGIIPQALGTMFRAVHDQPRLFRYSFELSLVEIYKDDIFDLLISPKGGQKTKIRIDQAQWNPIDSWVEANEMLEKASRSRAVGTTNLNDYSSRSHLLLLLKTTRETLEGKRKGTIDSGLLNLVDLAGSERAAQSGAEGEQLREGITINQSLTSLNRLITSLGQGTQLSFDSTLTKVLRPCFSKDCKTLMFVNVSPLKSDFTQTVQTLQKAQEASKAKLASSTRRANPEDPATNKAKKKSPIAASGLPTHDPSPLSRRQSTPAEHPLRRVAGKVSSSARHPASKSTSTTRLPGLSSSRK</sequence>
<dbReference type="AlphaFoldDB" id="A0A9P9WF28"/>
<evidence type="ECO:0000256" key="2">
    <source>
        <dbReference type="SAM" id="Coils"/>
    </source>
</evidence>
<dbReference type="GO" id="GO:0008017">
    <property type="term" value="F:microtubule binding"/>
    <property type="evidence" value="ECO:0007669"/>
    <property type="project" value="InterPro"/>
</dbReference>
<proteinExistence type="inferred from homology"/>
<feature type="region of interest" description="Disordered" evidence="3">
    <location>
        <begin position="110"/>
        <end position="132"/>
    </location>
</feature>
<keyword evidence="1" id="KW-0505">Motor protein</keyword>
<dbReference type="InterPro" id="IPR027417">
    <property type="entry name" value="P-loop_NTPase"/>
</dbReference>
<feature type="region of interest" description="Disordered" evidence="3">
    <location>
        <begin position="536"/>
        <end position="621"/>
    </location>
</feature>
<dbReference type="PRINTS" id="PR00380">
    <property type="entry name" value="KINESINHEAVY"/>
</dbReference>
<dbReference type="PANTHER" id="PTHR47972">
    <property type="entry name" value="KINESIN-LIKE PROTEIN KLP-3"/>
    <property type="match status" value="1"/>
</dbReference>
<dbReference type="SUPFAM" id="SSF52540">
    <property type="entry name" value="P-loop containing nucleoside triphosphate hydrolases"/>
    <property type="match status" value="1"/>
</dbReference>